<feature type="transmembrane region" description="Helical" evidence="9">
    <location>
        <begin position="147"/>
        <end position="169"/>
    </location>
</feature>
<dbReference type="InterPro" id="IPR011527">
    <property type="entry name" value="ABC1_TM_dom"/>
</dbReference>
<evidence type="ECO:0000256" key="5">
    <source>
        <dbReference type="ARBA" id="ARBA00022741"/>
    </source>
</evidence>
<dbReference type="AlphaFoldDB" id="A0A6G0XVY2"/>
<keyword evidence="4" id="KW-0677">Repeat</keyword>
<sequence length="1265" mass="140134">MEKEMMHQDQGLMTSKPYDLYREEETTIHPFATASWFSLATYNWISSLMTLGAKQPLMEHHVWQLPPKETCAGIFERFQPLWASARANKLMPRFNVALIRCFWKDILVTLAALLLTILSQLSQPLLIQGILQYLQDQPLTLGISNGYVLMALFGLTAFLHAMFVNYGLFTASKFGVNMRSITMDMVYQKSLKLSASARQLTTSGEIVTLMSSDSERFCEAAHDSLWIIVSPFTFLCSMVLVWCFFGVGPALCGAGVNVCVLLVASWFASAIGETRLQVTAMTEERVKVTSEILQGIRVMKFYAWEPAITQRVETLRHKETMLLRRLNLLRVLNVEFLFLSPVFVGAATLSTYIGFGHSIDATKVFTLIAAVNLSRQALYHFPRAFAGISESQGAGRRLDAFMNLEEQPARLFSDNVPGTVRLAHATLAWQSTPPICLSNLNLTIAPGSLVMVVGSVGAGKSSLISAILGEMHLVQGSVDVHGSVALVSQEPWIRNDTVRGNILFEDAYDASWYKTVLQAVQLEADMRLLPAGDKTEIGEQGINLSGGQKARVNLARALYKRESNVLLLDDPLSAVDVHVAKAIFDQAIEGLARGKTRIMAMNSHYQFLQRADRIVVMENGSIVGDGTFAELYSAFPQFLNRPSDKAKSTDETFLDENVPKAHAMMEAPHRASEVSAVEDDTAVLIIEEDRAKGIVSKKTYFDYFGHVGFNGWVVSFSLVFMFAFGQTMGVAVDWWQGYWAARYYAVSVATYHGVFYGFVVATICFFAGRCGLLATYTSRCSENMHNQLLRCVLRAPINLFFDVTPVGRILNRFSRDLDIVDSLLPNLFLDILQTFFIAASSMLVCAVSSIYVALSFLPVIGPFYVMGEFFKKSSRELKRLEGVSRSPIFSSFAETLDGVQTIRAFKMDRHFIRQNRKAVDTNAKFLFALVGVGRWFSVRTYLVSVLLIAIMLTVIINIRHSISATTAGLALTNSLALLPMVQWFIRLYDMVESAMTAVERLLHFKTIPEEAPETTLHDPAFASWPSKGAVQFQNLKLRYRPDLPLVLHGITLDIQGGEKIGICGRTGAGKSSLMIALFRISEFDSGTILIDGMDIATIGLATLRRVLSIIPQDPVLFSGTLRENLDPFGEKTDAELDAVVQQTHLDLALSTVVAESGSNLSVGQRQLLCIGRALLRQSRIIVMDEATANVDLATDQLIQTTIQQAFTTETVLTIAHRLDTILHCDRVVVLEKGQVVECDAPSVLMAQESSAFYSLANQAGTLSKH</sequence>
<dbReference type="EMBL" id="VJMJ01000009">
    <property type="protein sequence ID" value="KAF0744608.1"/>
    <property type="molecule type" value="Genomic_DNA"/>
</dbReference>
<evidence type="ECO:0000256" key="4">
    <source>
        <dbReference type="ARBA" id="ARBA00022737"/>
    </source>
</evidence>
<accession>A0A6G0XVY2</accession>
<feature type="transmembrane region" description="Helical" evidence="9">
    <location>
        <begin position="106"/>
        <end position="127"/>
    </location>
</feature>
<feature type="transmembrane region" description="Helical" evidence="9">
    <location>
        <begin position="355"/>
        <end position="373"/>
    </location>
</feature>
<dbReference type="InterPro" id="IPR036640">
    <property type="entry name" value="ABC1_TM_sf"/>
</dbReference>
<dbReference type="VEuPathDB" id="FungiDB:AeMF1_007651"/>
<dbReference type="InterPro" id="IPR003439">
    <property type="entry name" value="ABC_transporter-like_ATP-bd"/>
</dbReference>
<dbReference type="InterPro" id="IPR044746">
    <property type="entry name" value="ABCC_6TM_D1"/>
</dbReference>
<organism evidence="12 13">
    <name type="scientific">Aphanomyces euteiches</name>
    <dbReference type="NCBI Taxonomy" id="100861"/>
    <lineage>
        <taxon>Eukaryota</taxon>
        <taxon>Sar</taxon>
        <taxon>Stramenopiles</taxon>
        <taxon>Oomycota</taxon>
        <taxon>Saprolegniomycetes</taxon>
        <taxon>Saprolegniales</taxon>
        <taxon>Verrucalvaceae</taxon>
        <taxon>Aphanomyces</taxon>
    </lineage>
</organism>
<keyword evidence="5" id="KW-0547">Nucleotide-binding</keyword>
<evidence type="ECO:0000256" key="6">
    <source>
        <dbReference type="ARBA" id="ARBA00022840"/>
    </source>
</evidence>
<dbReference type="GO" id="GO:0016887">
    <property type="term" value="F:ATP hydrolysis activity"/>
    <property type="evidence" value="ECO:0007669"/>
    <property type="project" value="InterPro"/>
</dbReference>
<feature type="domain" description="ABC transporter" evidence="10">
    <location>
        <begin position="1030"/>
        <end position="1257"/>
    </location>
</feature>
<dbReference type="CDD" id="cd03244">
    <property type="entry name" value="ABCC_MRP_domain2"/>
    <property type="match status" value="1"/>
</dbReference>
<dbReference type="FunFam" id="1.20.1560.10:FF:000013">
    <property type="entry name" value="ABC transporter C family member 2"/>
    <property type="match status" value="1"/>
</dbReference>
<feature type="domain" description="ABC transmembrane type-1" evidence="11">
    <location>
        <begin position="107"/>
        <end position="390"/>
    </location>
</feature>
<evidence type="ECO:0000313" key="12">
    <source>
        <dbReference type="EMBL" id="KAF0744608.1"/>
    </source>
</evidence>
<dbReference type="FunFam" id="3.40.50.300:FF:000163">
    <property type="entry name" value="Multidrug resistance-associated protein member 4"/>
    <property type="match status" value="1"/>
</dbReference>
<dbReference type="PROSITE" id="PS00211">
    <property type="entry name" value="ABC_TRANSPORTER_1"/>
    <property type="match status" value="2"/>
</dbReference>
<dbReference type="InterPro" id="IPR027417">
    <property type="entry name" value="P-loop_NTPase"/>
</dbReference>
<evidence type="ECO:0000256" key="1">
    <source>
        <dbReference type="ARBA" id="ARBA00004128"/>
    </source>
</evidence>
<feature type="transmembrane region" description="Helical" evidence="9">
    <location>
        <begin position="964"/>
        <end position="985"/>
    </location>
</feature>
<dbReference type="Pfam" id="PF00664">
    <property type="entry name" value="ABC_membrane"/>
    <property type="match status" value="2"/>
</dbReference>
<dbReference type="PANTHER" id="PTHR24223:SF443">
    <property type="entry name" value="MULTIDRUG-RESISTANCE LIKE PROTEIN 1, ISOFORM I"/>
    <property type="match status" value="1"/>
</dbReference>
<reference evidence="12 13" key="1">
    <citation type="submission" date="2019-07" db="EMBL/GenBank/DDBJ databases">
        <title>Genomics analysis of Aphanomyces spp. identifies a new class of oomycete effector associated with host adaptation.</title>
        <authorList>
            <person name="Gaulin E."/>
        </authorList>
    </citation>
    <scope>NUCLEOTIDE SEQUENCE [LARGE SCALE GENOMIC DNA]</scope>
    <source>
        <strain evidence="12 13">ATCC 201684</strain>
    </source>
</reference>
<feature type="transmembrane region" description="Helical" evidence="9">
    <location>
        <begin position="744"/>
        <end position="768"/>
    </location>
</feature>
<gene>
    <name evidence="12" type="ORF">Ae201684_001075</name>
</gene>
<keyword evidence="3 9" id="KW-0812">Transmembrane</keyword>
<dbReference type="CDD" id="cd18580">
    <property type="entry name" value="ABC_6TM_ABCC_D2"/>
    <property type="match status" value="1"/>
</dbReference>
<dbReference type="CDD" id="cd03250">
    <property type="entry name" value="ABCC_MRP_domain1"/>
    <property type="match status" value="1"/>
</dbReference>
<dbReference type="Pfam" id="PF00005">
    <property type="entry name" value="ABC_tran"/>
    <property type="match status" value="2"/>
</dbReference>
<keyword evidence="6" id="KW-0067">ATP-binding</keyword>
<evidence type="ECO:0000256" key="2">
    <source>
        <dbReference type="ARBA" id="ARBA00022448"/>
    </source>
</evidence>
<dbReference type="FunFam" id="3.40.50.300:FF:000997">
    <property type="entry name" value="Multidrug resistance-associated protein 1"/>
    <property type="match status" value="1"/>
</dbReference>
<feature type="transmembrane region" description="Helical" evidence="9">
    <location>
        <begin position="700"/>
        <end position="724"/>
    </location>
</feature>
<evidence type="ECO:0000256" key="7">
    <source>
        <dbReference type="ARBA" id="ARBA00022989"/>
    </source>
</evidence>
<protein>
    <submittedName>
        <fullName evidence="12">Uncharacterized protein</fullName>
    </submittedName>
</protein>
<dbReference type="SUPFAM" id="SSF52540">
    <property type="entry name" value="P-loop containing nucleoside triphosphate hydrolases"/>
    <property type="match status" value="2"/>
</dbReference>
<dbReference type="InterPro" id="IPR003593">
    <property type="entry name" value="AAA+_ATPase"/>
</dbReference>
<dbReference type="Gene3D" id="1.20.1560.10">
    <property type="entry name" value="ABC transporter type 1, transmembrane domain"/>
    <property type="match status" value="2"/>
</dbReference>
<comment type="caution">
    <text evidence="12">The sequence shown here is derived from an EMBL/GenBank/DDBJ whole genome shotgun (WGS) entry which is preliminary data.</text>
</comment>
<feature type="transmembrane region" description="Helical" evidence="9">
    <location>
        <begin position="941"/>
        <end position="958"/>
    </location>
</feature>
<dbReference type="PANTHER" id="PTHR24223">
    <property type="entry name" value="ATP-BINDING CASSETTE SUB-FAMILY C"/>
    <property type="match status" value="1"/>
</dbReference>
<evidence type="ECO:0000256" key="9">
    <source>
        <dbReference type="SAM" id="Phobius"/>
    </source>
</evidence>
<dbReference type="PROSITE" id="PS50929">
    <property type="entry name" value="ABC_TM1F"/>
    <property type="match status" value="2"/>
</dbReference>
<feature type="transmembrane region" description="Helical" evidence="9">
    <location>
        <begin position="850"/>
        <end position="870"/>
    </location>
</feature>
<dbReference type="CDD" id="cd18579">
    <property type="entry name" value="ABC_6TM_ABCC_D1"/>
    <property type="match status" value="1"/>
</dbReference>
<dbReference type="Proteomes" id="UP000481153">
    <property type="component" value="Unassembled WGS sequence"/>
</dbReference>
<feature type="domain" description="ABC transmembrane type-1" evidence="11">
    <location>
        <begin position="757"/>
        <end position="993"/>
    </location>
</feature>
<dbReference type="GO" id="GO:0005524">
    <property type="term" value="F:ATP binding"/>
    <property type="evidence" value="ECO:0007669"/>
    <property type="project" value="UniProtKB-KW"/>
</dbReference>
<feature type="transmembrane region" description="Helical" evidence="9">
    <location>
        <begin position="225"/>
        <end position="248"/>
    </location>
</feature>
<dbReference type="SUPFAM" id="SSF90123">
    <property type="entry name" value="ABC transporter transmembrane region"/>
    <property type="match status" value="2"/>
</dbReference>
<evidence type="ECO:0000259" key="10">
    <source>
        <dbReference type="PROSITE" id="PS50893"/>
    </source>
</evidence>
<dbReference type="SMART" id="SM00382">
    <property type="entry name" value="AAA"/>
    <property type="match status" value="2"/>
</dbReference>
<proteinExistence type="predicted"/>
<evidence type="ECO:0000313" key="13">
    <source>
        <dbReference type="Proteomes" id="UP000481153"/>
    </source>
</evidence>
<dbReference type="GO" id="GO:0140359">
    <property type="term" value="F:ABC-type transporter activity"/>
    <property type="evidence" value="ECO:0007669"/>
    <property type="project" value="InterPro"/>
</dbReference>
<dbReference type="GO" id="GO:0005774">
    <property type="term" value="C:vacuolar membrane"/>
    <property type="evidence" value="ECO:0007669"/>
    <property type="project" value="UniProtKB-SubCell"/>
</dbReference>
<evidence type="ECO:0000259" key="11">
    <source>
        <dbReference type="PROSITE" id="PS50929"/>
    </source>
</evidence>
<evidence type="ECO:0000256" key="3">
    <source>
        <dbReference type="ARBA" id="ARBA00022692"/>
    </source>
</evidence>
<comment type="subcellular location">
    <subcellularLocation>
        <location evidence="1">Vacuole membrane</location>
        <topology evidence="1">Multi-pass membrane protein</topology>
    </subcellularLocation>
</comment>
<keyword evidence="13" id="KW-1185">Reference proteome</keyword>
<keyword evidence="2" id="KW-0813">Transport</keyword>
<feature type="domain" description="ABC transporter" evidence="10">
    <location>
        <begin position="420"/>
        <end position="644"/>
    </location>
</feature>
<feature type="transmembrane region" description="Helical" evidence="9">
    <location>
        <begin position="254"/>
        <end position="272"/>
    </location>
</feature>
<keyword evidence="8 9" id="KW-0472">Membrane</keyword>
<keyword evidence="7 9" id="KW-1133">Transmembrane helix</keyword>
<name>A0A6G0XVY2_9STRA</name>
<dbReference type="InterPro" id="IPR050173">
    <property type="entry name" value="ABC_transporter_C-like"/>
</dbReference>
<dbReference type="PROSITE" id="PS50893">
    <property type="entry name" value="ABC_TRANSPORTER_2"/>
    <property type="match status" value="2"/>
</dbReference>
<dbReference type="Gene3D" id="3.40.50.300">
    <property type="entry name" value="P-loop containing nucleotide triphosphate hydrolases"/>
    <property type="match status" value="2"/>
</dbReference>
<evidence type="ECO:0000256" key="8">
    <source>
        <dbReference type="ARBA" id="ARBA00023136"/>
    </source>
</evidence>
<dbReference type="InterPro" id="IPR044726">
    <property type="entry name" value="ABCC_6TM_D2"/>
</dbReference>
<dbReference type="InterPro" id="IPR017871">
    <property type="entry name" value="ABC_transporter-like_CS"/>
</dbReference>
<feature type="transmembrane region" description="Helical" evidence="9">
    <location>
        <begin position="328"/>
        <end position="349"/>
    </location>
</feature>